<protein>
    <submittedName>
        <fullName evidence="2">Uncharacterized protein</fullName>
    </submittedName>
</protein>
<feature type="region of interest" description="Disordered" evidence="1">
    <location>
        <begin position="1"/>
        <end position="31"/>
    </location>
</feature>
<evidence type="ECO:0000256" key="1">
    <source>
        <dbReference type="SAM" id="MobiDB-lite"/>
    </source>
</evidence>
<dbReference type="EMBL" id="MU865359">
    <property type="protein sequence ID" value="KAK4225772.1"/>
    <property type="molecule type" value="Genomic_DNA"/>
</dbReference>
<evidence type="ECO:0000313" key="2">
    <source>
        <dbReference type="EMBL" id="KAK4225772.1"/>
    </source>
</evidence>
<evidence type="ECO:0000313" key="3">
    <source>
        <dbReference type="Proteomes" id="UP001301958"/>
    </source>
</evidence>
<proteinExistence type="predicted"/>
<reference evidence="2" key="2">
    <citation type="submission" date="2023-05" db="EMBL/GenBank/DDBJ databases">
        <authorList>
            <consortium name="Lawrence Berkeley National Laboratory"/>
            <person name="Steindorff A."/>
            <person name="Hensen N."/>
            <person name="Bonometti L."/>
            <person name="Westerberg I."/>
            <person name="Brannstrom I.O."/>
            <person name="Guillou S."/>
            <person name="Cros-Aarteil S."/>
            <person name="Calhoun S."/>
            <person name="Haridas S."/>
            <person name="Kuo A."/>
            <person name="Mondo S."/>
            <person name="Pangilinan J."/>
            <person name="Riley R."/>
            <person name="Labutti K."/>
            <person name="Andreopoulos B."/>
            <person name="Lipzen A."/>
            <person name="Chen C."/>
            <person name="Yanf M."/>
            <person name="Daum C."/>
            <person name="Ng V."/>
            <person name="Clum A."/>
            <person name="Ohm R."/>
            <person name="Martin F."/>
            <person name="Silar P."/>
            <person name="Natvig D."/>
            <person name="Lalanne C."/>
            <person name="Gautier V."/>
            <person name="Ament-Velasquez S.L."/>
            <person name="Kruys A."/>
            <person name="Hutchinson M.I."/>
            <person name="Powell A.J."/>
            <person name="Barry K."/>
            <person name="Miller A.N."/>
            <person name="Grigoriev I.V."/>
            <person name="Debuchy R."/>
            <person name="Gladieux P."/>
            <person name="Thoren M.H."/>
            <person name="Johannesson H."/>
        </authorList>
    </citation>
    <scope>NUCLEOTIDE SEQUENCE</scope>
    <source>
        <strain evidence="2">CBS 990.96</strain>
    </source>
</reference>
<dbReference type="AlphaFoldDB" id="A0AAN7BM36"/>
<accession>A0AAN7BM36</accession>
<name>A0AAN7BM36_9PEZI</name>
<feature type="compositionally biased region" description="Basic and acidic residues" evidence="1">
    <location>
        <begin position="7"/>
        <end position="21"/>
    </location>
</feature>
<comment type="caution">
    <text evidence="2">The sequence shown here is derived from an EMBL/GenBank/DDBJ whole genome shotgun (WGS) entry which is preliminary data.</text>
</comment>
<gene>
    <name evidence="2" type="ORF">QBC38DRAFT_481995</name>
</gene>
<sequence>MTIPQPHDFRFLPSDFRHDDDPSTPGPNDSPLGILSLLQGKTFKGTGFNMIFRPNSGHPPLGTTFKNPITPPAPQGVSNNVLELNLMTETFTFSPGIGTVPNRGLNSQGDINLNAIKYLQTVQDITNSKTGRVDGPPTGIHLETGMFLHVPQTNVNPILPPTIARGGTIPHGVVINLQGVEPLKFRRGPPSISAISTVPFLPVAPFTKQFGVFKSLDVNDVNTPRIPQDLSLFIARGTNCDKGLKVRAWNRVLQPAPSSGTDCKAVRLRGA</sequence>
<dbReference type="Proteomes" id="UP001301958">
    <property type="component" value="Unassembled WGS sequence"/>
</dbReference>
<keyword evidence="3" id="KW-1185">Reference proteome</keyword>
<organism evidence="2 3">
    <name type="scientific">Podospora fimiseda</name>
    <dbReference type="NCBI Taxonomy" id="252190"/>
    <lineage>
        <taxon>Eukaryota</taxon>
        <taxon>Fungi</taxon>
        <taxon>Dikarya</taxon>
        <taxon>Ascomycota</taxon>
        <taxon>Pezizomycotina</taxon>
        <taxon>Sordariomycetes</taxon>
        <taxon>Sordariomycetidae</taxon>
        <taxon>Sordariales</taxon>
        <taxon>Podosporaceae</taxon>
        <taxon>Podospora</taxon>
    </lineage>
</organism>
<reference evidence="2" key="1">
    <citation type="journal article" date="2023" name="Mol. Phylogenet. Evol.">
        <title>Genome-scale phylogeny and comparative genomics of the fungal order Sordariales.</title>
        <authorList>
            <person name="Hensen N."/>
            <person name="Bonometti L."/>
            <person name="Westerberg I."/>
            <person name="Brannstrom I.O."/>
            <person name="Guillou S."/>
            <person name="Cros-Aarteil S."/>
            <person name="Calhoun S."/>
            <person name="Haridas S."/>
            <person name="Kuo A."/>
            <person name="Mondo S."/>
            <person name="Pangilinan J."/>
            <person name="Riley R."/>
            <person name="LaButti K."/>
            <person name="Andreopoulos B."/>
            <person name="Lipzen A."/>
            <person name="Chen C."/>
            <person name="Yan M."/>
            <person name="Daum C."/>
            <person name="Ng V."/>
            <person name="Clum A."/>
            <person name="Steindorff A."/>
            <person name="Ohm R.A."/>
            <person name="Martin F."/>
            <person name="Silar P."/>
            <person name="Natvig D.O."/>
            <person name="Lalanne C."/>
            <person name="Gautier V."/>
            <person name="Ament-Velasquez S.L."/>
            <person name="Kruys A."/>
            <person name="Hutchinson M.I."/>
            <person name="Powell A.J."/>
            <person name="Barry K."/>
            <person name="Miller A.N."/>
            <person name="Grigoriev I.V."/>
            <person name="Debuchy R."/>
            <person name="Gladieux P."/>
            <person name="Hiltunen Thoren M."/>
            <person name="Johannesson H."/>
        </authorList>
    </citation>
    <scope>NUCLEOTIDE SEQUENCE</scope>
    <source>
        <strain evidence="2">CBS 990.96</strain>
    </source>
</reference>